<comment type="caution">
    <text evidence="1">The sequence shown here is derived from an EMBL/GenBank/DDBJ whole genome shotgun (WGS) entry which is preliminary data.</text>
</comment>
<evidence type="ECO:0000313" key="2">
    <source>
        <dbReference type="Proteomes" id="UP000316882"/>
    </source>
</evidence>
<dbReference type="STRING" id="54914.AV540_19245"/>
<dbReference type="GeneID" id="87612373"/>
<sequence length="99" mass="11428">MNKLMLDQQLSQLTNARMRIGITDLAEDAELQPAPIIERHLAKWEFTEEGEHVRLYFNHCQFLAVPVQEEVGFALEKDAIVLTALDRRGKLKYTITFAK</sequence>
<keyword evidence="2" id="KW-1185">Reference proteome</keyword>
<dbReference type="AlphaFoldDB" id="A0A4Y3PTK2"/>
<reference evidence="1 2" key="1">
    <citation type="submission" date="2019-06" db="EMBL/GenBank/DDBJ databases">
        <title>Whole genome shotgun sequence of Brevibacillus parabrevis NBRC 12334.</title>
        <authorList>
            <person name="Hosoyama A."/>
            <person name="Uohara A."/>
            <person name="Ohji S."/>
            <person name="Ichikawa N."/>
        </authorList>
    </citation>
    <scope>NUCLEOTIDE SEQUENCE [LARGE SCALE GENOMIC DNA]</scope>
    <source>
        <strain evidence="1 2">NBRC 12334</strain>
    </source>
</reference>
<proteinExistence type="predicted"/>
<accession>A0A4Y3PTK2</accession>
<gene>
    <name evidence="1" type="ORF">BPA01_42980</name>
</gene>
<dbReference type="Proteomes" id="UP000316882">
    <property type="component" value="Unassembled WGS sequence"/>
</dbReference>
<dbReference type="RefSeq" id="WP_122964876.1">
    <property type="nucleotide sequence ID" value="NZ_BJMH01000026.1"/>
</dbReference>
<organism evidence="1 2">
    <name type="scientific">Brevibacillus parabrevis</name>
    <dbReference type="NCBI Taxonomy" id="54914"/>
    <lineage>
        <taxon>Bacteria</taxon>
        <taxon>Bacillati</taxon>
        <taxon>Bacillota</taxon>
        <taxon>Bacilli</taxon>
        <taxon>Bacillales</taxon>
        <taxon>Paenibacillaceae</taxon>
        <taxon>Brevibacillus</taxon>
    </lineage>
</organism>
<protein>
    <submittedName>
        <fullName evidence="1">Uncharacterized protein</fullName>
    </submittedName>
</protein>
<evidence type="ECO:0000313" key="1">
    <source>
        <dbReference type="EMBL" id="GEB34718.1"/>
    </source>
</evidence>
<dbReference type="EMBL" id="BJMH01000026">
    <property type="protein sequence ID" value="GEB34718.1"/>
    <property type="molecule type" value="Genomic_DNA"/>
</dbReference>
<name>A0A4Y3PTK2_BREPA</name>